<gene>
    <name evidence="7" type="ORF">AVEN_262389_1</name>
</gene>
<dbReference type="GO" id="GO:0016020">
    <property type="term" value="C:membrane"/>
    <property type="evidence" value="ECO:0007669"/>
    <property type="project" value="UniProtKB-SubCell"/>
</dbReference>
<feature type="transmembrane region" description="Helical" evidence="6">
    <location>
        <begin position="97"/>
        <end position="114"/>
    </location>
</feature>
<dbReference type="OrthoDB" id="6421884at2759"/>
<keyword evidence="4 6" id="KW-0472">Membrane</keyword>
<evidence type="ECO:0000256" key="1">
    <source>
        <dbReference type="ARBA" id="ARBA00004141"/>
    </source>
</evidence>
<evidence type="ECO:0000256" key="6">
    <source>
        <dbReference type="SAM" id="Phobius"/>
    </source>
</evidence>
<feature type="transmembrane region" description="Helical" evidence="6">
    <location>
        <begin position="271"/>
        <end position="292"/>
    </location>
</feature>
<evidence type="ECO:0000256" key="4">
    <source>
        <dbReference type="ARBA" id="ARBA00023136"/>
    </source>
</evidence>
<protein>
    <recommendedName>
        <fullName evidence="9">Gustatory receptor</fullName>
    </recommendedName>
</protein>
<organism evidence="7 8">
    <name type="scientific">Araneus ventricosus</name>
    <name type="common">Orbweaver spider</name>
    <name type="synonym">Epeira ventricosa</name>
    <dbReference type="NCBI Taxonomy" id="182803"/>
    <lineage>
        <taxon>Eukaryota</taxon>
        <taxon>Metazoa</taxon>
        <taxon>Ecdysozoa</taxon>
        <taxon>Arthropoda</taxon>
        <taxon>Chelicerata</taxon>
        <taxon>Arachnida</taxon>
        <taxon>Araneae</taxon>
        <taxon>Araneomorphae</taxon>
        <taxon>Entelegynae</taxon>
        <taxon>Araneoidea</taxon>
        <taxon>Araneidae</taxon>
        <taxon>Araneus</taxon>
    </lineage>
</organism>
<evidence type="ECO:0000256" key="5">
    <source>
        <dbReference type="ARBA" id="ARBA00023170"/>
    </source>
</evidence>
<evidence type="ECO:0000313" key="7">
    <source>
        <dbReference type="EMBL" id="GBM77895.1"/>
    </source>
</evidence>
<evidence type="ECO:0000256" key="3">
    <source>
        <dbReference type="ARBA" id="ARBA00022989"/>
    </source>
</evidence>
<dbReference type="GO" id="GO:0051606">
    <property type="term" value="P:detection of stimulus"/>
    <property type="evidence" value="ECO:0007669"/>
    <property type="project" value="UniProtKB-ARBA"/>
</dbReference>
<dbReference type="EMBL" id="BGPR01002717">
    <property type="protein sequence ID" value="GBM77895.1"/>
    <property type="molecule type" value="Genomic_DNA"/>
</dbReference>
<feature type="transmembrane region" description="Helical" evidence="6">
    <location>
        <begin position="145"/>
        <end position="167"/>
    </location>
</feature>
<dbReference type="PANTHER" id="PTHR21421">
    <property type="entry name" value="GUSTATORY RECEPTOR"/>
    <property type="match status" value="1"/>
</dbReference>
<keyword evidence="3 6" id="KW-1133">Transmembrane helix</keyword>
<name>A0A4Y2IJS8_ARAVE</name>
<feature type="transmembrane region" description="Helical" evidence="6">
    <location>
        <begin position="70"/>
        <end position="91"/>
    </location>
</feature>
<evidence type="ECO:0000313" key="8">
    <source>
        <dbReference type="Proteomes" id="UP000499080"/>
    </source>
</evidence>
<evidence type="ECO:0008006" key="9">
    <source>
        <dbReference type="Google" id="ProtNLM"/>
    </source>
</evidence>
<reference evidence="7 8" key="1">
    <citation type="journal article" date="2019" name="Sci. Rep.">
        <title>Orb-weaving spider Araneus ventricosus genome elucidates the spidroin gene catalogue.</title>
        <authorList>
            <person name="Kono N."/>
            <person name="Nakamura H."/>
            <person name="Ohtoshi R."/>
            <person name="Moran D.A.P."/>
            <person name="Shinohara A."/>
            <person name="Yoshida Y."/>
            <person name="Fujiwara M."/>
            <person name="Mori M."/>
            <person name="Tomita M."/>
            <person name="Arakawa K."/>
        </authorList>
    </citation>
    <scope>NUCLEOTIDE SEQUENCE [LARGE SCALE GENOMIC DNA]</scope>
</reference>
<feature type="transmembrane region" description="Helical" evidence="6">
    <location>
        <begin position="201"/>
        <end position="230"/>
    </location>
</feature>
<keyword evidence="5" id="KW-0675">Receptor</keyword>
<dbReference type="GO" id="GO:0038023">
    <property type="term" value="F:signaling receptor activity"/>
    <property type="evidence" value="ECO:0007669"/>
    <property type="project" value="UniProtKB-ARBA"/>
</dbReference>
<dbReference type="AlphaFoldDB" id="A0A4Y2IJS8"/>
<comment type="caution">
    <text evidence="7">The sequence shown here is derived from an EMBL/GenBank/DDBJ whole genome shotgun (WGS) entry which is preliminary data.</text>
</comment>
<comment type="subcellular location">
    <subcellularLocation>
        <location evidence="1">Membrane</location>
        <topology evidence="1">Multi-pass membrane protein</topology>
    </subcellularLocation>
</comment>
<keyword evidence="2 6" id="KW-0812">Transmembrane</keyword>
<sequence length="402" mass="46095">MEYDKFSTLKAREKLFVVIRKEPPPRPNSLQKSFSTILFLLHIIGVDVAPDPDFVHRNKLCEWIWKSPKYIFSFFVFFILYIQLNWLIVLREKRKEAALFFILLIQSSAHVCVYRNRKQIRMWLENLSKIAGVLQYKGNSGKLKIFILLYFVVFSLLVVGLMGWHFYSGENAGALHQCAQSSIVLKMFNDPLRYCSVIQNIMLILFPLVLGGVLVIFTAFYSFTCIYFYLLYTRLNSLLRHVNDLKECHRLILAYEGIVSIMTALDDQISYAAFITVVSSLAGIFRASFVLIFETKISSMTSIYYSSAGLLYLAVFLSATLSASAATREGGIARDLVESLPGKFPVHYKELKVILRKYYRREVVLTLWKMYTIERSILLSASGTLITYGILIATLGNVQVDN</sequence>
<dbReference type="GO" id="GO:0007606">
    <property type="term" value="P:sensory perception of chemical stimulus"/>
    <property type="evidence" value="ECO:0007669"/>
    <property type="project" value="TreeGrafter"/>
</dbReference>
<feature type="transmembrane region" description="Helical" evidence="6">
    <location>
        <begin position="304"/>
        <end position="326"/>
    </location>
</feature>
<evidence type="ECO:0000256" key="2">
    <source>
        <dbReference type="ARBA" id="ARBA00022692"/>
    </source>
</evidence>
<dbReference type="Proteomes" id="UP000499080">
    <property type="component" value="Unassembled WGS sequence"/>
</dbReference>
<accession>A0A4Y2IJS8</accession>
<feature type="transmembrane region" description="Helical" evidence="6">
    <location>
        <begin position="377"/>
        <end position="396"/>
    </location>
</feature>
<keyword evidence="8" id="KW-1185">Reference proteome</keyword>
<dbReference type="PANTHER" id="PTHR21421:SF29">
    <property type="entry name" value="GUSTATORY RECEPTOR 5A FOR TREHALOSE-RELATED"/>
    <property type="match status" value="1"/>
</dbReference>
<proteinExistence type="predicted"/>